<feature type="region of interest" description="Disordered" evidence="7">
    <location>
        <begin position="432"/>
        <end position="489"/>
    </location>
</feature>
<dbReference type="SUPFAM" id="SSF46785">
    <property type="entry name" value="Winged helix' DNA-binding domain"/>
    <property type="match status" value="1"/>
</dbReference>
<evidence type="ECO:0000256" key="3">
    <source>
        <dbReference type="ARBA" id="ARBA00022833"/>
    </source>
</evidence>
<dbReference type="AlphaFoldDB" id="A0A835H920"/>
<proteinExistence type="predicted"/>
<feature type="zinc finger region" description="C3H1-type" evidence="6">
    <location>
        <begin position="152"/>
        <end position="179"/>
    </location>
</feature>
<name>A0A835H920_9MAGN</name>
<dbReference type="PROSITE" id="PS51644">
    <property type="entry name" value="HTH_OST"/>
    <property type="match status" value="1"/>
</dbReference>
<dbReference type="InterPro" id="IPR025605">
    <property type="entry name" value="OST-HTH/LOTUS_dom"/>
</dbReference>
<keyword evidence="5" id="KW-0238">DNA-binding</keyword>
<keyword evidence="1 6" id="KW-0479">Metal-binding</keyword>
<dbReference type="PANTHER" id="PTHR24009:SF0">
    <property type="entry name" value="ZINC FINGER CCCH DOMAIN-CONTAINING PROTEIN 18"/>
    <property type="match status" value="1"/>
</dbReference>
<protein>
    <recommendedName>
        <fullName evidence="12">C3H1-type domain-containing protein</fullName>
    </recommendedName>
</protein>
<evidence type="ECO:0000259" key="9">
    <source>
        <dbReference type="PROSITE" id="PS51644"/>
    </source>
</evidence>
<evidence type="ECO:0000259" key="8">
    <source>
        <dbReference type="PROSITE" id="PS50103"/>
    </source>
</evidence>
<evidence type="ECO:0000256" key="1">
    <source>
        <dbReference type="ARBA" id="ARBA00022723"/>
    </source>
</evidence>
<evidence type="ECO:0008006" key="12">
    <source>
        <dbReference type="Google" id="ProtNLM"/>
    </source>
</evidence>
<dbReference type="PANTHER" id="PTHR24009">
    <property type="entry name" value="RNA-BINDING (RRM/RBD/RNP MOTIFS)"/>
    <property type="match status" value="1"/>
</dbReference>
<sequence length="624" mass="70319">MDFTEATKIIYDRIQTLEPDHVSKIIGTNPSPASINPVPTSDLPLQFTPFSQASSHPFSSPTTLRVAPPYWDPLVMVDQQPLHNMDFISPAYSDTISNDYRFHNQAQFLSLEDQLDVVNHSGHDFSSNFFYPDGTLGNMSARTSQRSPSLPEFHVKACHYFNKGFCKHGSNYSYFHGQPVPNSFSQIFSQKSNDLMTDDHFLPRSLEKLELELTELLKSRRGCPVSIASLPLLYQEKYRRTLQAEGYLTESQRHGKAGYSLTKLLARLKNNIRLIDRPHGQHAVVLHEDAPRYMEYINDRSDPSGVAGSRHIYLTFLAESTFMEEDVSNCFNGFTEKAAWEFTKDTSLDVVVIHPGFVLGPIIPPLLNASMIMLLLLLEAHIKGELHLNPNNRAQRIVSIEIPNRMETEQDSIGGELPLDFDKALQLDNNNHHKQLDRDNNDNNLPNSDDTNENSKTQGPGGTSAPTNGIAKVDRNDRQGGEDASTLEESQGIHLLGIMDRILEAGIDVRLCDVGAAIQEVMESYEVEINGKVFQGKGYVREDLECSHYMKFLDVGHVPLRLPRAKQLLATINKHFSTLAFCRRYLDRLGESKYLMALKNLYDSGIVQVFHMTAKLLTVVVPPY</sequence>
<feature type="compositionally biased region" description="Basic and acidic residues" evidence="7">
    <location>
        <begin position="472"/>
        <end position="481"/>
    </location>
</feature>
<evidence type="ECO:0000256" key="5">
    <source>
        <dbReference type="ARBA" id="ARBA00023125"/>
    </source>
</evidence>
<dbReference type="Pfam" id="PF23182">
    <property type="entry name" value="PABC_AtC3H46"/>
    <property type="match status" value="1"/>
</dbReference>
<reference evidence="10 11" key="1">
    <citation type="submission" date="2020-10" db="EMBL/GenBank/DDBJ databases">
        <title>The Coptis chinensis genome and diversification of protoberbering-type alkaloids.</title>
        <authorList>
            <person name="Wang B."/>
            <person name="Shu S."/>
            <person name="Song C."/>
            <person name="Liu Y."/>
        </authorList>
    </citation>
    <scope>NUCLEOTIDE SEQUENCE [LARGE SCALE GENOMIC DNA]</scope>
    <source>
        <strain evidence="10">HL-2020</strain>
        <tissue evidence="10">Leaf</tissue>
    </source>
</reference>
<evidence type="ECO:0000256" key="6">
    <source>
        <dbReference type="PROSITE-ProRule" id="PRU00723"/>
    </source>
</evidence>
<dbReference type="Gene3D" id="1.10.10.10">
    <property type="entry name" value="Winged helix-like DNA-binding domain superfamily/Winged helix DNA-binding domain"/>
    <property type="match status" value="1"/>
</dbReference>
<evidence type="ECO:0000256" key="2">
    <source>
        <dbReference type="ARBA" id="ARBA00022771"/>
    </source>
</evidence>
<dbReference type="GO" id="GO:0008270">
    <property type="term" value="F:zinc ion binding"/>
    <property type="evidence" value="ECO:0007669"/>
    <property type="project" value="UniProtKB-KW"/>
</dbReference>
<keyword evidence="11" id="KW-1185">Reference proteome</keyword>
<feature type="domain" description="HTH OST-type" evidence="9">
    <location>
        <begin position="205"/>
        <end position="288"/>
    </location>
</feature>
<keyword evidence="4" id="KW-0694">RNA-binding</keyword>
<evidence type="ECO:0000256" key="4">
    <source>
        <dbReference type="ARBA" id="ARBA00022884"/>
    </source>
</evidence>
<dbReference type="EMBL" id="JADFTS010000008">
    <property type="protein sequence ID" value="KAF9594936.1"/>
    <property type="molecule type" value="Genomic_DNA"/>
</dbReference>
<evidence type="ECO:0000313" key="11">
    <source>
        <dbReference type="Proteomes" id="UP000631114"/>
    </source>
</evidence>
<evidence type="ECO:0000256" key="7">
    <source>
        <dbReference type="SAM" id="MobiDB-lite"/>
    </source>
</evidence>
<feature type="compositionally biased region" description="Basic and acidic residues" evidence="7">
    <location>
        <begin position="432"/>
        <end position="441"/>
    </location>
</feature>
<dbReference type="InterPro" id="IPR036390">
    <property type="entry name" value="WH_DNA-bd_sf"/>
</dbReference>
<keyword evidence="2 6" id="KW-0863">Zinc-finger</keyword>
<gene>
    <name evidence="10" type="ORF">IFM89_035506</name>
</gene>
<evidence type="ECO:0000313" key="10">
    <source>
        <dbReference type="EMBL" id="KAF9594936.1"/>
    </source>
</evidence>
<dbReference type="Proteomes" id="UP000631114">
    <property type="component" value="Unassembled WGS sequence"/>
</dbReference>
<dbReference type="Gene3D" id="3.40.50.720">
    <property type="entry name" value="NAD(P)-binding Rossmann-like Domain"/>
    <property type="match status" value="1"/>
</dbReference>
<dbReference type="GO" id="GO:0003723">
    <property type="term" value="F:RNA binding"/>
    <property type="evidence" value="ECO:0007669"/>
    <property type="project" value="UniProtKB-KW"/>
</dbReference>
<feature type="domain" description="C3H1-type" evidence="8">
    <location>
        <begin position="152"/>
        <end position="179"/>
    </location>
</feature>
<dbReference type="PROSITE" id="PS50103">
    <property type="entry name" value="ZF_C3H1"/>
    <property type="match status" value="1"/>
</dbReference>
<organism evidence="10 11">
    <name type="scientific">Coptis chinensis</name>
    <dbReference type="NCBI Taxonomy" id="261450"/>
    <lineage>
        <taxon>Eukaryota</taxon>
        <taxon>Viridiplantae</taxon>
        <taxon>Streptophyta</taxon>
        <taxon>Embryophyta</taxon>
        <taxon>Tracheophyta</taxon>
        <taxon>Spermatophyta</taxon>
        <taxon>Magnoliopsida</taxon>
        <taxon>Ranunculales</taxon>
        <taxon>Ranunculaceae</taxon>
        <taxon>Coptidoideae</taxon>
        <taxon>Coptis</taxon>
    </lineage>
</organism>
<dbReference type="InterPro" id="IPR056276">
    <property type="entry name" value="AtC3H46-like_PABC-like"/>
</dbReference>
<comment type="caution">
    <text evidence="10">The sequence shown here is derived from an EMBL/GenBank/DDBJ whole genome shotgun (WGS) entry which is preliminary data.</text>
</comment>
<dbReference type="InterPro" id="IPR000571">
    <property type="entry name" value="Znf_CCCH"/>
</dbReference>
<accession>A0A835H920</accession>
<dbReference type="GO" id="GO:0003677">
    <property type="term" value="F:DNA binding"/>
    <property type="evidence" value="ECO:0007669"/>
    <property type="project" value="UniProtKB-KW"/>
</dbReference>
<dbReference type="InterPro" id="IPR036388">
    <property type="entry name" value="WH-like_DNA-bd_sf"/>
</dbReference>
<dbReference type="OrthoDB" id="1914176at2759"/>
<keyword evidence="3 6" id="KW-0862">Zinc</keyword>